<evidence type="ECO:0008006" key="4">
    <source>
        <dbReference type="Google" id="ProtNLM"/>
    </source>
</evidence>
<sequence length="138" mass="15883">MVNRLKLRFLREKQGSTTLEFVSLLPIVALMSMVIWQMAVFTMAVMDTQSFVREEVRVAADDGDAKKAEKRGEKSFPQTDNVKLASYQVKKIEKEEKKDKQGVKRSYMEVTAKIKVKILFLSIAPIEYSYKAQSRIID</sequence>
<keyword evidence="1" id="KW-1133">Transmembrane helix</keyword>
<reference evidence="2 3" key="1">
    <citation type="submission" date="2019-03" db="EMBL/GenBank/DDBJ databases">
        <title>Genomic Encyclopedia of Type Strains, Phase IV (KMG-IV): sequencing the most valuable type-strain genomes for metagenomic binning, comparative biology and taxonomic classification.</title>
        <authorList>
            <person name="Goeker M."/>
        </authorList>
    </citation>
    <scope>NUCLEOTIDE SEQUENCE [LARGE SCALE GENOMIC DNA]</scope>
    <source>
        <strain evidence="2 3">DSM 46831</strain>
    </source>
</reference>
<dbReference type="EMBL" id="SLXV01000011">
    <property type="protein sequence ID" value="TCP69230.1"/>
    <property type="molecule type" value="Genomic_DNA"/>
</dbReference>
<evidence type="ECO:0000313" key="3">
    <source>
        <dbReference type="Proteomes" id="UP000294746"/>
    </source>
</evidence>
<dbReference type="Proteomes" id="UP000294746">
    <property type="component" value="Unassembled WGS sequence"/>
</dbReference>
<comment type="caution">
    <text evidence="2">The sequence shown here is derived from an EMBL/GenBank/DDBJ whole genome shotgun (WGS) entry which is preliminary data.</text>
</comment>
<feature type="transmembrane region" description="Helical" evidence="1">
    <location>
        <begin position="21"/>
        <end position="46"/>
    </location>
</feature>
<keyword evidence="1" id="KW-0472">Membrane</keyword>
<organism evidence="2 3">
    <name type="scientific">Baia soyae</name>
    <dbReference type="NCBI Taxonomy" id="1544746"/>
    <lineage>
        <taxon>Bacteria</taxon>
        <taxon>Bacillati</taxon>
        <taxon>Bacillota</taxon>
        <taxon>Bacilli</taxon>
        <taxon>Bacillales</taxon>
        <taxon>Thermoactinomycetaceae</taxon>
        <taxon>Baia</taxon>
    </lineage>
</organism>
<keyword evidence="1" id="KW-0812">Transmembrane</keyword>
<gene>
    <name evidence="2" type="ORF">EDD57_11127</name>
</gene>
<dbReference type="AlphaFoldDB" id="A0A4R2SDT8"/>
<keyword evidence="3" id="KW-1185">Reference proteome</keyword>
<proteinExistence type="predicted"/>
<evidence type="ECO:0000256" key="1">
    <source>
        <dbReference type="SAM" id="Phobius"/>
    </source>
</evidence>
<accession>A0A4R2SDT8</accession>
<name>A0A4R2SDT8_9BACL</name>
<evidence type="ECO:0000313" key="2">
    <source>
        <dbReference type="EMBL" id="TCP69230.1"/>
    </source>
</evidence>
<protein>
    <recommendedName>
        <fullName evidence="4">TadE-like protein</fullName>
    </recommendedName>
</protein>